<dbReference type="Gene3D" id="3.40.50.300">
    <property type="entry name" value="P-loop containing nucleotide triphosphate hydrolases"/>
    <property type="match status" value="1"/>
</dbReference>
<organism evidence="2 3">
    <name type="scientific">Xanthomonas oryzae pv. leersiae</name>
    <dbReference type="NCBI Taxonomy" id="3112258"/>
    <lineage>
        <taxon>Bacteria</taxon>
        <taxon>Pseudomonadati</taxon>
        <taxon>Pseudomonadota</taxon>
        <taxon>Gammaproteobacteria</taxon>
        <taxon>Lysobacterales</taxon>
        <taxon>Lysobacteraceae</taxon>
        <taxon>Xanthomonas</taxon>
    </lineage>
</organism>
<sequence>MDASSFQTNSVSHLWCVVQRLPNALLFFNFPLFREEEKLLVSDLVLISPEHGVLLVSTPSGVINRAQEQLDGAFSQVLSRLVRYPKLRRSRGSLKFSLDACLWIPEGGQGESVVSGLASFDEVLEGLRLPETMPNDVFQELVSTLDGSKALQKPKERPVSEFPSSAKVHTIVSLEEEIRRFDRDQRIAYMSDISGLQRIQGLAGSGKTVVLALKAAMMAIRDPDAKIVVTFCTKSLYQHIKQLITRFYRMHEDRDPDWTKIQVLHAWGGATIDGLYYQTARRFGHPPLNFAQAQRISSRQPFGAICKALLDDGNVMATYDYVLVDEAQDFPPEFMQLALRLAVEGKMVIAYDVFQTIFDVETPTAASLFGTDDVNQPHVEFEEEIVLHKCYRNPRQILVCAHAIGFGIYGDRVVQMLESKEHWEDFGYEVKGDVAAGHSVTVCRPKSNSPSSIGSESIDELISCTVFENPAEEVEFVLSRIKADINSDGVAPEDILVICADDRNSSFYFSRP</sequence>
<dbReference type="EMBL" id="CP127225">
    <property type="protein sequence ID" value="WIX07147.1"/>
    <property type="molecule type" value="Genomic_DNA"/>
</dbReference>
<gene>
    <name evidence="2" type="ORF">QN060_03145</name>
</gene>
<dbReference type="GO" id="GO:0043138">
    <property type="term" value="F:3'-5' DNA helicase activity"/>
    <property type="evidence" value="ECO:0007669"/>
    <property type="project" value="TreeGrafter"/>
</dbReference>
<protein>
    <recommendedName>
        <fullName evidence="1">DNA 3'-5' helicase II</fullName>
    </recommendedName>
</protein>
<name>A0AAJ6GSU4_9XANT</name>
<dbReference type="AlphaFoldDB" id="A0AAJ6GSU4"/>
<dbReference type="RefSeq" id="WP_285957014.1">
    <property type="nucleotide sequence ID" value="NZ_CP127225.1"/>
</dbReference>
<dbReference type="GO" id="GO:0003677">
    <property type="term" value="F:DNA binding"/>
    <property type="evidence" value="ECO:0007669"/>
    <property type="project" value="InterPro"/>
</dbReference>
<evidence type="ECO:0000256" key="1">
    <source>
        <dbReference type="ARBA" id="ARBA00034923"/>
    </source>
</evidence>
<dbReference type="GO" id="GO:0005524">
    <property type="term" value="F:ATP binding"/>
    <property type="evidence" value="ECO:0007669"/>
    <property type="project" value="InterPro"/>
</dbReference>
<dbReference type="PANTHER" id="PTHR11070">
    <property type="entry name" value="UVRD / RECB / PCRA DNA HELICASE FAMILY MEMBER"/>
    <property type="match status" value="1"/>
</dbReference>
<dbReference type="SUPFAM" id="SSF52540">
    <property type="entry name" value="P-loop containing nucleoside triphosphate hydrolases"/>
    <property type="match status" value="1"/>
</dbReference>
<dbReference type="GO" id="GO:0000725">
    <property type="term" value="P:recombinational repair"/>
    <property type="evidence" value="ECO:0007669"/>
    <property type="project" value="TreeGrafter"/>
</dbReference>
<reference evidence="2 3" key="1">
    <citation type="submission" date="2023-05" db="EMBL/GenBank/DDBJ databases">
        <title>Complete Genome Resource of Xanthomonas oryzae pv. leersiae Strain YNJC Isolated From Plateau Japonica Rice in Southwest China.</title>
        <authorList>
            <person name="Aa X."/>
            <person name="Mei L."/>
            <person name="Liu P."/>
            <person name="Yang Y."/>
            <person name="Tang C."/>
            <person name="Zhang F."/>
            <person name="Dong C."/>
            <person name="Wang B."/>
            <person name="Chen X."/>
            <person name="Dai L."/>
        </authorList>
    </citation>
    <scope>NUCLEOTIDE SEQUENCE [LARGE SCALE GENOMIC DNA]</scope>
    <source>
        <strain evidence="2 3">YNJC</strain>
    </source>
</reference>
<proteinExistence type="predicted"/>
<dbReference type="InterPro" id="IPR027417">
    <property type="entry name" value="P-loop_NTPase"/>
</dbReference>
<dbReference type="Proteomes" id="UP001228059">
    <property type="component" value="Chromosome"/>
</dbReference>
<dbReference type="InterPro" id="IPR000212">
    <property type="entry name" value="DNA_helicase_UvrD/REP"/>
</dbReference>
<evidence type="ECO:0000313" key="2">
    <source>
        <dbReference type="EMBL" id="WIX07147.1"/>
    </source>
</evidence>
<evidence type="ECO:0000313" key="3">
    <source>
        <dbReference type="Proteomes" id="UP001228059"/>
    </source>
</evidence>
<dbReference type="PANTHER" id="PTHR11070:SF2">
    <property type="entry name" value="ATP-DEPENDENT DNA HELICASE SRS2"/>
    <property type="match status" value="1"/>
</dbReference>
<accession>A0AAJ6GSU4</accession>